<feature type="domain" description="EF-hand" evidence="4">
    <location>
        <begin position="23"/>
        <end position="58"/>
    </location>
</feature>
<dbReference type="GeneTree" id="ENSGT01000000220374"/>
<organism evidence="5 6">
    <name type="scientific">Terrapene triunguis</name>
    <name type="common">Three-toed box turtle</name>
    <dbReference type="NCBI Taxonomy" id="2587831"/>
    <lineage>
        <taxon>Eukaryota</taxon>
        <taxon>Metazoa</taxon>
        <taxon>Chordata</taxon>
        <taxon>Craniata</taxon>
        <taxon>Vertebrata</taxon>
        <taxon>Euteleostomi</taxon>
        <taxon>Archelosauria</taxon>
        <taxon>Testudinata</taxon>
        <taxon>Testudines</taxon>
        <taxon>Cryptodira</taxon>
        <taxon>Durocryptodira</taxon>
        <taxon>Testudinoidea</taxon>
        <taxon>Emydidae</taxon>
        <taxon>Terrapene</taxon>
    </lineage>
</organism>
<dbReference type="InterPro" id="IPR002048">
    <property type="entry name" value="EF_hand_dom"/>
</dbReference>
<keyword evidence="2" id="KW-0106">Calcium</keyword>
<evidence type="ECO:0000256" key="1">
    <source>
        <dbReference type="ARBA" id="ARBA00022723"/>
    </source>
</evidence>
<reference evidence="5" key="1">
    <citation type="submission" date="2025-08" db="UniProtKB">
        <authorList>
            <consortium name="Ensembl"/>
        </authorList>
    </citation>
    <scope>IDENTIFICATION</scope>
</reference>
<feature type="region of interest" description="Disordered" evidence="3">
    <location>
        <begin position="1"/>
        <end position="23"/>
    </location>
</feature>
<dbReference type="PROSITE" id="PS50222">
    <property type="entry name" value="EF_HAND_2"/>
    <property type="match status" value="1"/>
</dbReference>
<evidence type="ECO:0000313" key="6">
    <source>
        <dbReference type="Proteomes" id="UP000472274"/>
    </source>
</evidence>
<name>A0A674JYU6_9SAUR</name>
<accession>A0A674JYU6</accession>
<dbReference type="Ensembl" id="ENSTMTT00000026742.1">
    <property type="protein sequence ID" value="ENSTMTP00000025813.1"/>
    <property type="gene ID" value="ENSTMTG00000018854.1"/>
</dbReference>
<keyword evidence="6" id="KW-1185">Reference proteome</keyword>
<dbReference type="SMART" id="SM00054">
    <property type="entry name" value="EFh"/>
    <property type="match status" value="1"/>
</dbReference>
<evidence type="ECO:0000256" key="3">
    <source>
        <dbReference type="SAM" id="MobiDB-lite"/>
    </source>
</evidence>
<evidence type="ECO:0000256" key="2">
    <source>
        <dbReference type="ARBA" id="ARBA00022837"/>
    </source>
</evidence>
<dbReference type="PROSITE" id="PS00018">
    <property type="entry name" value="EF_HAND_1"/>
    <property type="match status" value="1"/>
</dbReference>
<reference evidence="5" key="2">
    <citation type="submission" date="2025-09" db="UniProtKB">
        <authorList>
            <consortium name="Ensembl"/>
        </authorList>
    </citation>
    <scope>IDENTIFICATION</scope>
</reference>
<dbReference type="GO" id="GO:0005509">
    <property type="term" value="F:calcium ion binding"/>
    <property type="evidence" value="ECO:0007669"/>
    <property type="project" value="InterPro"/>
</dbReference>
<dbReference type="Gene3D" id="1.10.238.10">
    <property type="entry name" value="EF-hand"/>
    <property type="match status" value="1"/>
</dbReference>
<dbReference type="InterPro" id="IPR011992">
    <property type="entry name" value="EF-hand-dom_pair"/>
</dbReference>
<dbReference type="InterPro" id="IPR018247">
    <property type="entry name" value="EF_Hand_1_Ca_BS"/>
</dbReference>
<protein>
    <recommendedName>
        <fullName evidence="4">EF-hand domain-containing protein</fullName>
    </recommendedName>
</protein>
<dbReference type="InParanoid" id="A0A674JYU6"/>
<dbReference type="AlphaFoldDB" id="A0A674JYU6"/>
<dbReference type="SUPFAM" id="SSF47473">
    <property type="entry name" value="EF-hand"/>
    <property type="match status" value="1"/>
</dbReference>
<dbReference type="Proteomes" id="UP000472274">
    <property type="component" value="Unplaced"/>
</dbReference>
<proteinExistence type="predicted"/>
<evidence type="ECO:0000259" key="4">
    <source>
        <dbReference type="PROSITE" id="PS50222"/>
    </source>
</evidence>
<keyword evidence="1" id="KW-0479">Metal-binding</keyword>
<evidence type="ECO:0000313" key="5">
    <source>
        <dbReference type="Ensembl" id="ENSTMTP00000025813.1"/>
    </source>
</evidence>
<sequence>MRGARDGGPAPWRALCQESRDPERRKHWAELFDQLDTNKDGRVDINELREGLARMGMNASSQAEQVSRGGA</sequence>
<dbReference type="Pfam" id="PF13405">
    <property type="entry name" value="EF-hand_6"/>
    <property type="match status" value="1"/>
</dbReference>